<feature type="region of interest" description="Disordered" evidence="8">
    <location>
        <begin position="1"/>
        <end position="44"/>
    </location>
</feature>
<dbReference type="Gene3D" id="3.30.70.270">
    <property type="match status" value="1"/>
</dbReference>
<proteinExistence type="predicted"/>
<sequence length="792" mass="87545">MEEIALRGTPTSAPPPSSSSPERRSTSSDSSSGYPFTTSTGPEGKCCSSQLDSFLGRYAFHDESHSSPWLPHPRRLEAWLSLLNPSRWLIRTIRLGYAIKLVRRPPRFRGILFTSVRSDTDASVLLAEIAVLLVKDAIEPVPPAEMKTGFYSSYFIGRAYQLKVLPFGLALSPRIFTKLAEGALAPLWEQDIRILNHLDDWLISLTGFVVRAQGPEHLFSRYGAGFGQHDGVPHGGACTVGAQMSESVQTQNSGPFKEFSEAPGAYGLLHMRPLQHWLHGRIPRWVPLGQVSKHVTVNTDASSTGWGAVCNRQAASGSWTGPRLRWHINCLKLLAVFLTLHRFHSTLSGRHVLVHTDNMEMVAYIIHQGGLRSRRMSQLACHLLLWSQKWLRLLHAIHIPGELNRAADALSRQLTLPGERRLHPQSPPISQVRLSPSELLCTDLVQDQGGWGAGSWNSCSSRQDLLSQGKGTIWHPRPDLWNLSDLSGLPQAVIDTITQARAPSTRQAYALRSMWQPSTAYHDAVDGLSLGGHHLIVRFLRGARRLNPPRPHLILSWDLSVVLSGLRRDSFEPLESVEFKYLSLKTTLLIVLTSIKRTPAQVVNLQALPPEEADPALALPCPVCALRIYVDRTRIFRHSEQLFVCFGGQQKGNAVSKQRLAHWVVDAITLAYRCQGEPCPLGVRAHSTRSVASSWALGHAASLADICRAAGWATPNTIVRFYNLGVEPVSSRVLRSEVTGLPREIPQYISIDVTSPFPSSGNEGYSCNRTVPNSAVKTEVRIDPSCSCTVHP</sequence>
<protein>
    <submittedName>
        <fullName evidence="10">ORF V: Enzymatic polyprotein</fullName>
    </submittedName>
</protein>
<evidence type="ECO:0000256" key="6">
    <source>
        <dbReference type="ARBA" id="ARBA00022918"/>
    </source>
</evidence>
<dbReference type="SUPFAM" id="SSF56672">
    <property type="entry name" value="DNA/RNA polymerases"/>
    <property type="match status" value="1"/>
</dbReference>
<evidence type="ECO:0000259" key="9">
    <source>
        <dbReference type="Pfam" id="PF17917"/>
    </source>
</evidence>
<evidence type="ECO:0000256" key="1">
    <source>
        <dbReference type="ARBA" id="ARBA00022679"/>
    </source>
</evidence>
<evidence type="ECO:0000256" key="4">
    <source>
        <dbReference type="ARBA" id="ARBA00022759"/>
    </source>
</evidence>
<dbReference type="InterPro" id="IPR043128">
    <property type="entry name" value="Rev_trsase/Diguanyl_cyclase"/>
</dbReference>
<evidence type="ECO:0000256" key="8">
    <source>
        <dbReference type="SAM" id="MobiDB-lite"/>
    </source>
</evidence>
<dbReference type="InterPro" id="IPR041373">
    <property type="entry name" value="RT_RNaseH"/>
</dbReference>
<keyword evidence="1" id="KW-0808">Transferase</keyword>
<dbReference type="CDD" id="cd09275">
    <property type="entry name" value="RNase_HI_RT_DIRS1"/>
    <property type="match status" value="1"/>
</dbReference>
<dbReference type="InterPro" id="IPR043502">
    <property type="entry name" value="DNA/RNA_pol_sf"/>
</dbReference>
<keyword evidence="7" id="KW-0233">DNA recombination</keyword>
<keyword evidence="3" id="KW-0540">Nuclease</keyword>
<evidence type="ECO:0000313" key="10">
    <source>
        <dbReference type="EMBL" id="KAI2648413.1"/>
    </source>
</evidence>
<dbReference type="SUPFAM" id="SSF56349">
    <property type="entry name" value="DNA breaking-rejoining enzymes"/>
    <property type="match status" value="1"/>
</dbReference>
<comment type="caution">
    <text evidence="10">The sequence shown here is derived from an EMBL/GenBank/DDBJ whole genome shotgun (WGS) entry which is preliminary data.</text>
</comment>
<dbReference type="InterPro" id="IPR013762">
    <property type="entry name" value="Integrase-like_cat_sf"/>
</dbReference>
<gene>
    <name evidence="10" type="ORF">H4Q32_018513</name>
</gene>
<evidence type="ECO:0000256" key="3">
    <source>
        <dbReference type="ARBA" id="ARBA00022722"/>
    </source>
</evidence>
<keyword evidence="2" id="KW-0548">Nucleotidyltransferase</keyword>
<dbReference type="EMBL" id="JACTAM010000025">
    <property type="protein sequence ID" value="KAI2648413.1"/>
    <property type="molecule type" value="Genomic_DNA"/>
</dbReference>
<keyword evidence="11" id="KW-1185">Reference proteome</keyword>
<keyword evidence="4" id="KW-0255">Endonuclease</keyword>
<feature type="compositionally biased region" description="Low complexity" evidence="8">
    <location>
        <begin position="27"/>
        <end position="39"/>
    </location>
</feature>
<dbReference type="Gene3D" id="1.10.443.10">
    <property type="entry name" value="Intergrase catalytic core"/>
    <property type="match status" value="1"/>
</dbReference>
<evidence type="ECO:0000313" key="11">
    <source>
        <dbReference type="Proteomes" id="UP000830375"/>
    </source>
</evidence>
<name>A0ABQ8LCG1_LABRO</name>
<dbReference type="PANTHER" id="PTHR35617:SF3">
    <property type="entry name" value="CORE-BINDING (CB) DOMAIN-CONTAINING PROTEIN"/>
    <property type="match status" value="1"/>
</dbReference>
<reference evidence="10 11" key="1">
    <citation type="submission" date="2022-01" db="EMBL/GenBank/DDBJ databases">
        <title>A high-quality chromosome-level genome assembly of rohu carp, Labeo rohita.</title>
        <authorList>
            <person name="Arick M.A. II"/>
            <person name="Hsu C.-Y."/>
            <person name="Magbanua Z."/>
            <person name="Pechanova O."/>
            <person name="Grover C."/>
            <person name="Miller E."/>
            <person name="Thrash A."/>
            <person name="Ezzel L."/>
            <person name="Alam S."/>
            <person name="Benzie J."/>
            <person name="Hamilton M."/>
            <person name="Karsi A."/>
            <person name="Lawrence M.L."/>
            <person name="Peterson D.G."/>
        </authorList>
    </citation>
    <scope>NUCLEOTIDE SEQUENCE [LARGE SCALE GENOMIC DNA]</scope>
    <source>
        <strain evidence="11">BAU-BD-2019</strain>
        <tissue evidence="10">Blood</tissue>
    </source>
</reference>
<accession>A0ABQ8LCG1</accession>
<dbReference type="PANTHER" id="PTHR35617">
    <property type="entry name" value="PHAGE_INTEGRASE DOMAIN-CONTAINING PROTEIN"/>
    <property type="match status" value="1"/>
</dbReference>
<organism evidence="10 11">
    <name type="scientific">Labeo rohita</name>
    <name type="common">Indian major carp</name>
    <name type="synonym">Cyprinus rohita</name>
    <dbReference type="NCBI Taxonomy" id="84645"/>
    <lineage>
        <taxon>Eukaryota</taxon>
        <taxon>Metazoa</taxon>
        <taxon>Chordata</taxon>
        <taxon>Craniata</taxon>
        <taxon>Vertebrata</taxon>
        <taxon>Euteleostomi</taxon>
        <taxon>Actinopterygii</taxon>
        <taxon>Neopterygii</taxon>
        <taxon>Teleostei</taxon>
        <taxon>Ostariophysi</taxon>
        <taxon>Cypriniformes</taxon>
        <taxon>Cyprinidae</taxon>
        <taxon>Labeoninae</taxon>
        <taxon>Labeonini</taxon>
        <taxon>Labeo</taxon>
    </lineage>
</organism>
<evidence type="ECO:0000256" key="5">
    <source>
        <dbReference type="ARBA" id="ARBA00022801"/>
    </source>
</evidence>
<keyword evidence="6" id="KW-0695">RNA-directed DNA polymerase</keyword>
<evidence type="ECO:0000256" key="7">
    <source>
        <dbReference type="ARBA" id="ARBA00023172"/>
    </source>
</evidence>
<dbReference type="Pfam" id="PF17917">
    <property type="entry name" value="RT_RNaseH"/>
    <property type="match status" value="1"/>
</dbReference>
<feature type="domain" description="Reverse transcriptase RNase H-like" evidence="9">
    <location>
        <begin position="291"/>
        <end position="380"/>
    </location>
</feature>
<keyword evidence="5" id="KW-0378">Hydrolase</keyword>
<dbReference type="Proteomes" id="UP000830375">
    <property type="component" value="Unassembled WGS sequence"/>
</dbReference>
<dbReference type="InterPro" id="IPR011010">
    <property type="entry name" value="DNA_brk_join_enz"/>
</dbReference>
<evidence type="ECO:0000256" key="2">
    <source>
        <dbReference type="ARBA" id="ARBA00022695"/>
    </source>
</evidence>